<proteinExistence type="predicted"/>
<reference evidence="4 5" key="1">
    <citation type="submission" date="2014-02" db="EMBL/GenBank/DDBJ databases">
        <title>The small core and large imbalanced accessory genome model reveals a collaborative survival strategy of Sorangium cellulosum strains in nature.</title>
        <authorList>
            <person name="Han K."/>
            <person name="Peng R."/>
            <person name="Blom J."/>
            <person name="Li Y.-Z."/>
        </authorList>
    </citation>
    <scope>NUCLEOTIDE SEQUENCE [LARGE SCALE GENOMIC DNA]</scope>
    <source>
        <strain evidence="4 5">So0011-07</strain>
    </source>
</reference>
<dbReference type="CDD" id="cd00156">
    <property type="entry name" value="REC"/>
    <property type="match status" value="2"/>
</dbReference>
<dbReference type="Pfam" id="PF00072">
    <property type="entry name" value="Response_reg"/>
    <property type="match status" value="2"/>
</dbReference>
<evidence type="ECO:0000313" key="5">
    <source>
        <dbReference type="Proteomes" id="UP000075635"/>
    </source>
</evidence>
<dbReference type="InterPro" id="IPR001789">
    <property type="entry name" value="Sig_transdc_resp-reg_receiver"/>
</dbReference>
<dbReference type="SMART" id="SM00448">
    <property type="entry name" value="REC"/>
    <property type="match status" value="2"/>
</dbReference>
<evidence type="ECO:0000256" key="2">
    <source>
        <dbReference type="PROSITE-ProRule" id="PRU00169"/>
    </source>
</evidence>
<protein>
    <recommendedName>
        <fullName evidence="3">Response regulatory domain-containing protein</fullName>
    </recommendedName>
</protein>
<evidence type="ECO:0000259" key="3">
    <source>
        <dbReference type="PROSITE" id="PS50110"/>
    </source>
</evidence>
<gene>
    <name evidence="4" type="ORF">BE17_46625</name>
</gene>
<name>A0A150RZZ1_SORCE</name>
<dbReference type="AlphaFoldDB" id="A0A150RZZ1"/>
<comment type="caution">
    <text evidence="4">The sequence shown here is derived from an EMBL/GenBank/DDBJ whole genome shotgun (WGS) entry which is preliminary data.</text>
</comment>
<feature type="domain" description="Response regulatory" evidence="3">
    <location>
        <begin position="3"/>
        <end position="113"/>
    </location>
</feature>
<organism evidence="4 5">
    <name type="scientific">Sorangium cellulosum</name>
    <name type="common">Polyangium cellulosum</name>
    <dbReference type="NCBI Taxonomy" id="56"/>
    <lineage>
        <taxon>Bacteria</taxon>
        <taxon>Pseudomonadati</taxon>
        <taxon>Myxococcota</taxon>
        <taxon>Polyangia</taxon>
        <taxon>Polyangiales</taxon>
        <taxon>Polyangiaceae</taxon>
        <taxon>Sorangium</taxon>
    </lineage>
</organism>
<evidence type="ECO:0000256" key="1">
    <source>
        <dbReference type="ARBA" id="ARBA00022553"/>
    </source>
</evidence>
<dbReference type="PANTHER" id="PTHR44591:SF3">
    <property type="entry name" value="RESPONSE REGULATORY DOMAIN-CONTAINING PROTEIN"/>
    <property type="match status" value="1"/>
</dbReference>
<dbReference type="Proteomes" id="UP000075635">
    <property type="component" value="Unassembled WGS sequence"/>
</dbReference>
<dbReference type="Gene3D" id="3.40.50.2300">
    <property type="match status" value="2"/>
</dbReference>
<dbReference type="EMBL" id="JEMB01001652">
    <property type="protein sequence ID" value="KYF85690.1"/>
    <property type="molecule type" value="Genomic_DNA"/>
</dbReference>
<dbReference type="GO" id="GO:0000160">
    <property type="term" value="P:phosphorelay signal transduction system"/>
    <property type="evidence" value="ECO:0007669"/>
    <property type="project" value="InterPro"/>
</dbReference>
<dbReference type="PROSITE" id="PS50110">
    <property type="entry name" value="RESPONSE_REGULATORY"/>
    <property type="match status" value="2"/>
</dbReference>
<dbReference type="InterPro" id="IPR050595">
    <property type="entry name" value="Bact_response_regulator"/>
</dbReference>
<keyword evidence="1 2" id="KW-0597">Phosphoprotein</keyword>
<feature type="modified residue" description="4-aspartylphosphate" evidence="2">
    <location>
        <position position="169"/>
    </location>
</feature>
<feature type="modified residue" description="4-aspartylphosphate" evidence="2">
    <location>
        <position position="52"/>
    </location>
</feature>
<sequence length="253" mass="27732">MAKLLVIDDDSGTLAWMAEALEGAAHDVRAVSSGSAALELLRTWKPDLIVTDFLMPEMDGFTFSRLVQSRDRVPVMLVSAVNKPAEAILRGVAGYVEKPVTMQELRAAVERVLGAAAAGVTLLVVDDDASIRECYRMILEPRFVVREAENGRDALALLSTEAVALAIVDVHMPVMNGVELIRAMRDDVRFCTIPVVVQTSDRTAARAPVWTDLHVAQTIMKDEFMDWLLTQIDAHIAPAPPREAERAWSAASR</sequence>
<evidence type="ECO:0000313" key="4">
    <source>
        <dbReference type="EMBL" id="KYF85690.1"/>
    </source>
</evidence>
<dbReference type="SUPFAM" id="SSF52172">
    <property type="entry name" value="CheY-like"/>
    <property type="match status" value="2"/>
</dbReference>
<dbReference type="PANTHER" id="PTHR44591">
    <property type="entry name" value="STRESS RESPONSE REGULATOR PROTEIN 1"/>
    <property type="match status" value="1"/>
</dbReference>
<feature type="domain" description="Response regulatory" evidence="3">
    <location>
        <begin position="121"/>
        <end position="236"/>
    </location>
</feature>
<dbReference type="InterPro" id="IPR011006">
    <property type="entry name" value="CheY-like_superfamily"/>
</dbReference>
<accession>A0A150RZZ1</accession>